<organism evidence="3 4">
    <name type="scientific">Streptomyces mirabilis</name>
    <dbReference type="NCBI Taxonomy" id="68239"/>
    <lineage>
        <taxon>Bacteria</taxon>
        <taxon>Bacillati</taxon>
        <taxon>Actinomycetota</taxon>
        <taxon>Actinomycetes</taxon>
        <taxon>Kitasatosporales</taxon>
        <taxon>Streptomycetaceae</taxon>
        <taxon>Streptomyces</taxon>
    </lineage>
</organism>
<evidence type="ECO:0008006" key="5">
    <source>
        <dbReference type="Google" id="ProtNLM"/>
    </source>
</evidence>
<proteinExistence type="predicted"/>
<evidence type="ECO:0000313" key="4">
    <source>
        <dbReference type="Proteomes" id="UP000181942"/>
    </source>
</evidence>
<feature type="signal peptide" evidence="2">
    <location>
        <begin position="1"/>
        <end position="22"/>
    </location>
</feature>
<evidence type="ECO:0000256" key="2">
    <source>
        <dbReference type="SAM" id="SignalP"/>
    </source>
</evidence>
<reference evidence="3 4" key="1">
    <citation type="submission" date="2016-10" db="EMBL/GenBank/DDBJ databases">
        <authorList>
            <person name="de Groot N.N."/>
        </authorList>
    </citation>
    <scope>NUCLEOTIDE SEQUENCE [LARGE SCALE GENOMIC DNA]</scope>
    <source>
        <strain evidence="3 4">OK461</strain>
    </source>
</reference>
<name>A0A1I2WGH1_9ACTN</name>
<protein>
    <recommendedName>
        <fullName evidence="5">Lipoprotein</fullName>
    </recommendedName>
</protein>
<sequence length="367" mass="39627">MNWSRLMGVTAAGLALCGCAMSACTPGARQSPGVSATRADKIPDNAASTSTATHRKPVLILNGQLDARPGELVDIRIDGNSCTQGRDGVTADSRAFAAPARMRWQDGVYWTVATLAMADKPGWYPLSVTVAGHTVARDKVQVVRSQRPSFTVLASSRVARPGESVSLHFDDLYPGERGTDFTVRSAALPRPVRLVHDTTYDFYNPRAFSAQPELKPGLADGPYTFELYGPQGHPITARGLTVRESRPGEPDYLGKAYGPDFYDPSTGGPDSGHGHDFKVRPGGRVSVVWHDKEPDAGEDTRLTATSPAFTHALHLNRDSSKSADGDDPRYFNTATVRTDIKPGRYPVTIGAHHGRVKKIGYLMVTAR</sequence>
<dbReference type="AlphaFoldDB" id="A0A1I2WGH1"/>
<dbReference type="PROSITE" id="PS51257">
    <property type="entry name" value="PROKAR_LIPOPROTEIN"/>
    <property type="match status" value="1"/>
</dbReference>
<keyword evidence="2" id="KW-0732">Signal</keyword>
<accession>A0A1I2WGH1</accession>
<feature type="chain" id="PRO_5010368007" description="Lipoprotein" evidence="2">
    <location>
        <begin position="23"/>
        <end position="367"/>
    </location>
</feature>
<gene>
    <name evidence="3" type="ORF">SAMN02787118_13731</name>
</gene>
<dbReference type="Proteomes" id="UP000181942">
    <property type="component" value="Unassembled WGS sequence"/>
</dbReference>
<evidence type="ECO:0000313" key="3">
    <source>
        <dbReference type="EMBL" id="SFH00413.1"/>
    </source>
</evidence>
<dbReference type="RefSeq" id="WP_075033315.1">
    <property type="nucleotide sequence ID" value="NZ_FONR01000037.1"/>
</dbReference>
<dbReference type="EMBL" id="FONR01000037">
    <property type="protein sequence ID" value="SFH00413.1"/>
    <property type="molecule type" value="Genomic_DNA"/>
</dbReference>
<evidence type="ECO:0000256" key="1">
    <source>
        <dbReference type="SAM" id="MobiDB-lite"/>
    </source>
</evidence>
<feature type="region of interest" description="Disordered" evidence="1">
    <location>
        <begin position="29"/>
        <end position="53"/>
    </location>
</feature>
<dbReference type="OrthoDB" id="4039925at2"/>